<dbReference type="Gene3D" id="3.20.20.410">
    <property type="entry name" value="Protein of unknown function UPF0759"/>
    <property type="match status" value="1"/>
</dbReference>
<name>A0A538SPS3_UNCEI</name>
<dbReference type="PANTHER" id="PTHR30348">
    <property type="entry name" value="UNCHARACTERIZED PROTEIN YECE"/>
    <property type="match status" value="1"/>
</dbReference>
<dbReference type="EMBL" id="VBOS01000300">
    <property type="protein sequence ID" value="TMQ53379.1"/>
    <property type="molecule type" value="Genomic_DNA"/>
</dbReference>
<evidence type="ECO:0000313" key="2">
    <source>
        <dbReference type="Proteomes" id="UP000317716"/>
    </source>
</evidence>
<accession>A0A538SPS3</accession>
<proteinExistence type="predicted"/>
<protein>
    <submittedName>
        <fullName evidence="1">DUF72 domain-containing protein</fullName>
    </submittedName>
</protein>
<evidence type="ECO:0000313" key="1">
    <source>
        <dbReference type="EMBL" id="TMQ53379.1"/>
    </source>
</evidence>
<dbReference type="InterPro" id="IPR036520">
    <property type="entry name" value="UPF0759_sf"/>
</dbReference>
<dbReference type="Pfam" id="PF01904">
    <property type="entry name" value="DUF72"/>
    <property type="match status" value="1"/>
</dbReference>
<dbReference type="Proteomes" id="UP000317716">
    <property type="component" value="Unassembled WGS sequence"/>
</dbReference>
<comment type="caution">
    <text evidence="1">The sequence shown here is derived from an EMBL/GenBank/DDBJ whole genome shotgun (WGS) entry which is preliminary data.</text>
</comment>
<reference evidence="1 2" key="1">
    <citation type="journal article" date="2019" name="Nat. Microbiol.">
        <title>Mediterranean grassland soil C-N compound turnover is dependent on rainfall and depth, and is mediated by genomically divergent microorganisms.</title>
        <authorList>
            <person name="Diamond S."/>
            <person name="Andeer P.F."/>
            <person name="Li Z."/>
            <person name="Crits-Christoph A."/>
            <person name="Burstein D."/>
            <person name="Anantharaman K."/>
            <person name="Lane K.R."/>
            <person name="Thomas B.C."/>
            <person name="Pan C."/>
            <person name="Northen T.R."/>
            <person name="Banfield J.F."/>
        </authorList>
    </citation>
    <scope>NUCLEOTIDE SEQUENCE [LARGE SCALE GENOMIC DNA]</scope>
    <source>
        <strain evidence="1">WS_2</strain>
    </source>
</reference>
<dbReference type="InterPro" id="IPR002763">
    <property type="entry name" value="DUF72"/>
</dbReference>
<dbReference type="SUPFAM" id="SSF117396">
    <property type="entry name" value="TM1631-like"/>
    <property type="match status" value="1"/>
</dbReference>
<dbReference type="AlphaFoldDB" id="A0A538SPS3"/>
<dbReference type="PANTHER" id="PTHR30348:SF13">
    <property type="entry name" value="UPF0759 PROTEIN YUNF"/>
    <property type="match status" value="1"/>
</dbReference>
<sequence>MSPEDGPVGGEHHILVGTSGYSFADWVGPFYPEGMRSGDFLSFYAEHFDTVEVNSTYYRIPHPRVLDQMERKTPPGFRFVVKLNQAMTHQASRDPALYHEFLAALEPLKRAEKYDGLLAQFPWGFKRTDANRRHLETLRGLLPGEPLFVEFRHDSWLTPQLEPSLRAHRMGYCVVDEPQLAGLLPPVTMLTTEDAYVRFHGRNARNWWSRDHASAPDLDGRAAGGGTRATGDRYDYDYSEAELKEWLGKIAGLAQQARRTYLFFNNCHAGQAARNAKLMQELLRQQNLPA</sequence>
<gene>
    <name evidence="1" type="ORF">E6K72_08515</name>
</gene>
<organism evidence="1 2">
    <name type="scientific">Eiseniibacteriota bacterium</name>
    <dbReference type="NCBI Taxonomy" id="2212470"/>
    <lineage>
        <taxon>Bacteria</taxon>
        <taxon>Candidatus Eiseniibacteriota</taxon>
    </lineage>
</organism>